<comment type="caution">
    <text evidence="1">The sequence shown here is derived from an EMBL/GenBank/DDBJ whole genome shotgun (WGS) entry which is preliminary data.</text>
</comment>
<protein>
    <submittedName>
        <fullName evidence="1">Uncharacterized protein</fullName>
    </submittedName>
</protein>
<sequence length="79" mass="8835">MGHKKEMKKFFKKFGYYPGGNVGYGYAPTGYQSQYPPQPYAGVGGYNGYPGYQPGYHTGYHGHKYYKHGKWTSSSSSSS</sequence>
<dbReference type="AlphaFoldDB" id="A0A813VZZ5"/>
<evidence type="ECO:0000313" key="2">
    <source>
        <dbReference type="Proteomes" id="UP000663879"/>
    </source>
</evidence>
<dbReference type="Proteomes" id="UP000663879">
    <property type="component" value="Unassembled WGS sequence"/>
</dbReference>
<evidence type="ECO:0000313" key="1">
    <source>
        <dbReference type="EMBL" id="CAF0850476.1"/>
    </source>
</evidence>
<gene>
    <name evidence="1" type="ORF">OXX778_LOCUS8924</name>
</gene>
<keyword evidence="2" id="KW-1185">Reference proteome</keyword>
<organism evidence="1 2">
    <name type="scientific">Brachionus calyciflorus</name>
    <dbReference type="NCBI Taxonomy" id="104777"/>
    <lineage>
        <taxon>Eukaryota</taxon>
        <taxon>Metazoa</taxon>
        <taxon>Spiralia</taxon>
        <taxon>Gnathifera</taxon>
        <taxon>Rotifera</taxon>
        <taxon>Eurotatoria</taxon>
        <taxon>Monogononta</taxon>
        <taxon>Pseudotrocha</taxon>
        <taxon>Ploima</taxon>
        <taxon>Brachionidae</taxon>
        <taxon>Brachionus</taxon>
    </lineage>
</organism>
<name>A0A813VZZ5_9BILA</name>
<reference evidence="1" key="1">
    <citation type="submission" date="2021-02" db="EMBL/GenBank/DDBJ databases">
        <authorList>
            <person name="Nowell W R."/>
        </authorList>
    </citation>
    <scope>NUCLEOTIDE SEQUENCE</scope>
    <source>
        <strain evidence="1">Ploen Becks lab</strain>
    </source>
</reference>
<accession>A0A813VZZ5</accession>
<dbReference type="EMBL" id="CAJNOC010001271">
    <property type="protein sequence ID" value="CAF0850476.1"/>
    <property type="molecule type" value="Genomic_DNA"/>
</dbReference>
<proteinExistence type="predicted"/>